<keyword evidence="4 7" id="KW-0472">Membrane</keyword>
<feature type="transmembrane region" description="Helical" evidence="7">
    <location>
        <begin position="12"/>
        <end position="31"/>
    </location>
</feature>
<feature type="transmembrane region" description="Helical" evidence="7">
    <location>
        <begin position="259"/>
        <end position="279"/>
    </location>
</feature>
<evidence type="ECO:0000256" key="6">
    <source>
        <dbReference type="SAM" id="MobiDB-lite"/>
    </source>
</evidence>
<feature type="region of interest" description="Disordered" evidence="6">
    <location>
        <begin position="350"/>
        <end position="372"/>
    </location>
</feature>
<dbReference type="EMBL" id="JAGMUV010000001">
    <property type="protein sequence ID" value="KAH7176184.1"/>
    <property type="molecule type" value="Genomic_DNA"/>
</dbReference>
<sequence>MNHDYSKGQMIGLAIAFMILPIFFYALRIWAKLLVKRFTLDDYVAGAALLVSTTCCALQLATAFHGHLGQHQPLNPDGSPIMDDPGLIFFEQASSTSPPHITKFALNMISIVGLGLIKTSILVLYLSLFPSRKFHWCVYGALVYVICWTVSYFFSHLFTCFPITVFIEPYYHNSCVDTVPMFLSLLYTDVIADFAILVLPIPMVMGLQMRMKKKMAVLAMLGLGAAVCAVSVTRVIATYSIAAEYVRHPNDVIYYTAPVFFWTNIELSLAVVCACLPTLRPIWKYFFHNPVTTGNDSYEYRYGSGRRTGGHKATLNTPPYEELDEMELRDASETRRGPLARRDIVKQTTIQQTIESSDSSSTTNLRPAEFAA</sequence>
<evidence type="ECO:0000256" key="5">
    <source>
        <dbReference type="ARBA" id="ARBA00038359"/>
    </source>
</evidence>
<protein>
    <recommendedName>
        <fullName evidence="8">Rhodopsin domain-containing protein</fullName>
    </recommendedName>
</protein>
<dbReference type="PANTHER" id="PTHR33048">
    <property type="entry name" value="PTH11-LIKE INTEGRAL MEMBRANE PROTEIN (AFU_ORTHOLOGUE AFUA_5G11245)"/>
    <property type="match status" value="1"/>
</dbReference>
<feature type="transmembrane region" description="Helical" evidence="7">
    <location>
        <begin position="43"/>
        <end position="64"/>
    </location>
</feature>
<evidence type="ECO:0000256" key="4">
    <source>
        <dbReference type="ARBA" id="ARBA00023136"/>
    </source>
</evidence>
<dbReference type="Proteomes" id="UP000738349">
    <property type="component" value="Unassembled WGS sequence"/>
</dbReference>
<keyword evidence="2 7" id="KW-0812">Transmembrane</keyword>
<dbReference type="OrthoDB" id="5329176at2759"/>
<feature type="transmembrane region" description="Helical" evidence="7">
    <location>
        <begin position="179"/>
        <end position="204"/>
    </location>
</feature>
<keyword evidence="10" id="KW-1185">Reference proteome</keyword>
<dbReference type="PANTHER" id="PTHR33048:SF134">
    <property type="entry name" value="INTEGRAL MEMBRANE PROTEIN"/>
    <property type="match status" value="1"/>
</dbReference>
<feature type="domain" description="Rhodopsin" evidence="8">
    <location>
        <begin position="27"/>
        <end position="284"/>
    </location>
</feature>
<evidence type="ECO:0000259" key="8">
    <source>
        <dbReference type="Pfam" id="PF20684"/>
    </source>
</evidence>
<evidence type="ECO:0000256" key="1">
    <source>
        <dbReference type="ARBA" id="ARBA00004141"/>
    </source>
</evidence>
<evidence type="ECO:0000256" key="2">
    <source>
        <dbReference type="ARBA" id="ARBA00022692"/>
    </source>
</evidence>
<dbReference type="InterPro" id="IPR049326">
    <property type="entry name" value="Rhodopsin_dom_fungi"/>
</dbReference>
<comment type="subcellular location">
    <subcellularLocation>
        <location evidence="1">Membrane</location>
        <topology evidence="1">Multi-pass membrane protein</topology>
    </subcellularLocation>
</comment>
<gene>
    <name evidence="9" type="ORF">EDB81DRAFT_633774</name>
</gene>
<feature type="compositionally biased region" description="Polar residues" evidence="6">
    <location>
        <begin position="350"/>
        <end position="365"/>
    </location>
</feature>
<feature type="transmembrane region" description="Helical" evidence="7">
    <location>
        <begin position="104"/>
        <end position="129"/>
    </location>
</feature>
<keyword evidence="3 7" id="KW-1133">Transmembrane helix</keyword>
<dbReference type="Pfam" id="PF20684">
    <property type="entry name" value="Fung_rhodopsin"/>
    <property type="match status" value="1"/>
</dbReference>
<comment type="caution">
    <text evidence="9">The sequence shown here is derived from an EMBL/GenBank/DDBJ whole genome shotgun (WGS) entry which is preliminary data.</text>
</comment>
<evidence type="ECO:0000256" key="7">
    <source>
        <dbReference type="SAM" id="Phobius"/>
    </source>
</evidence>
<dbReference type="GO" id="GO:0016020">
    <property type="term" value="C:membrane"/>
    <property type="evidence" value="ECO:0007669"/>
    <property type="project" value="UniProtKB-SubCell"/>
</dbReference>
<proteinExistence type="inferred from homology"/>
<feature type="transmembrane region" description="Helical" evidence="7">
    <location>
        <begin position="216"/>
        <end position="239"/>
    </location>
</feature>
<comment type="similarity">
    <text evidence="5">Belongs to the SAT4 family.</text>
</comment>
<evidence type="ECO:0000256" key="3">
    <source>
        <dbReference type="ARBA" id="ARBA00022989"/>
    </source>
</evidence>
<accession>A0A9P9FRZ4</accession>
<dbReference type="AlphaFoldDB" id="A0A9P9FRZ4"/>
<feature type="transmembrane region" description="Helical" evidence="7">
    <location>
        <begin position="141"/>
        <end position="167"/>
    </location>
</feature>
<dbReference type="InterPro" id="IPR052337">
    <property type="entry name" value="SAT4-like"/>
</dbReference>
<evidence type="ECO:0000313" key="9">
    <source>
        <dbReference type="EMBL" id="KAH7176184.1"/>
    </source>
</evidence>
<evidence type="ECO:0000313" key="10">
    <source>
        <dbReference type="Proteomes" id="UP000738349"/>
    </source>
</evidence>
<reference evidence="9" key="1">
    <citation type="journal article" date="2021" name="Nat. Commun.">
        <title>Genetic determinants of endophytism in the Arabidopsis root mycobiome.</title>
        <authorList>
            <person name="Mesny F."/>
            <person name="Miyauchi S."/>
            <person name="Thiergart T."/>
            <person name="Pickel B."/>
            <person name="Atanasova L."/>
            <person name="Karlsson M."/>
            <person name="Huettel B."/>
            <person name="Barry K.W."/>
            <person name="Haridas S."/>
            <person name="Chen C."/>
            <person name="Bauer D."/>
            <person name="Andreopoulos W."/>
            <person name="Pangilinan J."/>
            <person name="LaButti K."/>
            <person name="Riley R."/>
            <person name="Lipzen A."/>
            <person name="Clum A."/>
            <person name="Drula E."/>
            <person name="Henrissat B."/>
            <person name="Kohler A."/>
            <person name="Grigoriev I.V."/>
            <person name="Martin F.M."/>
            <person name="Hacquard S."/>
        </authorList>
    </citation>
    <scope>NUCLEOTIDE SEQUENCE</scope>
    <source>
        <strain evidence="9">MPI-CAGE-AT-0147</strain>
    </source>
</reference>
<name>A0A9P9FRZ4_9HYPO</name>
<organism evidence="9 10">
    <name type="scientific">Dactylonectria macrodidyma</name>
    <dbReference type="NCBI Taxonomy" id="307937"/>
    <lineage>
        <taxon>Eukaryota</taxon>
        <taxon>Fungi</taxon>
        <taxon>Dikarya</taxon>
        <taxon>Ascomycota</taxon>
        <taxon>Pezizomycotina</taxon>
        <taxon>Sordariomycetes</taxon>
        <taxon>Hypocreomycetidae</taxon>
        <taxon>Hypocreales</taxon>
        <taxon>Nectriaceae</taxon>
        <taxon>Dactylonectria</taxon>
    </lineage>
</organism>